<evidence type="ECO:0000313" key="3">
    <source>
        <dbReference type="EMBL" id="CAI4055802.1"/>
    </source>
</evidence>
<protein>
    <submittedName>
        <fullName evidence="3">Uncharacterized protein</fullName>
    </submittedName>
</protein>
<evidence type="ECO:0000256" key="2">
    <source>
        <dbReference type="SAM" id="Phobius"/>
    </source>
</evidence>
<feature type="transmembrane region" description="Helical" evidence="2">
    <location>
        <begin position="58"/>
        <end position="77"/>
    </location>
</feature>
<keyword evidence="2" id="KW-0472">Membrane</keyword>
<proteinExistence type="predicted"/>
<dbReference type="InterPro" id="IPR001142">
    <property type="entry name" value="DUP/COS"/>
</dbReference>
<evidence type="ECO:0000313" key="4">
    <source>
        <dbReference type="Proteomes" id="UP001162085"/>
    </source>
</evidence>
<keyword evidence="2" id="KW-1133">Transmembrane helix</keyword>
<dbReference type="Proteomes" id="UP001162085">
    <property type="component" value="Chromosome 1"/>
</dbReference>
<feature type="transmembrane region" description="Helical" evidence="2">
    <location>
        <begin position="83"/>
        <end position="104"/>
    </location>
</feature>
<dbReference type="Pfam" id="PF00674">
    <property type="entry name" value="DUP"/>
    <property type="match status" value="1"/>
</dbReference>
<name>A0ABN8WQN6_SACUV</name>
<gene>
    <name evidence="3" type="primary">SUVZ01G0750</name>
    <name evidence="3" type="ORF">SUVZ_01G0750</name>
</gene>
<sequence>MESRNDGVDDGVKLDTLNRDIPDELNAPLISEDIALPEDIFRSHFTYLLNEWAHNRPIVLLFVVLVVLVLLLVAFWDNLIDDHVAYFVILIMSTLIVSCCLLGFTISFSERHILGNAEIKLLLEVIARKPPIEGVEWKVITYNMNQYLNDGVSWGTPYFFYCKSDCYRTFKKLMKGNISRIHSDPPTSNDTNSQATGTSNGVSESFRFGVDPTVEGYYVKAAEVQKQALREYWKKEYPDIEVP</sequence>
<feature type="region of interest" description="Disordered" evidence="1">
    <location>
        <begin position="181"/>
        <end position="204"/>
    </location>
</feature>
<organism evidence="3 4">
    <name type="scientific">Saccharomyces uvarum</name>
    <name type="common">Yeast</name>
    <name type="synonym">Saccharomyces bayanus var. uvarum</name>
    <dbReference type="NCBI Taxonomy" id="230603"/>
    <lineage>
        <taxon>Eukaryota</taxon>
        <taxon>Fungi</taxon>
        <taxon>Dikarya</taxon>
        <taxon>Ascomycota</taxon>
        <taxon>Saccharomycotina</taxon>
        <taxon>Saccharomycetes</taxon>
        <taxon>Saccharomycetales</taxon>
        <taxon>Saccharomycetaceae</taxon>
        <taxon>Saccharomyces</taxon>
    </lineage>
</organism>
<dbReference type="EMBL" id="OX365928">
    <property type="protein sequence ID" value="CAI4055802.1"/>
    <property type="molecule type" value="Genomic_DNA"/>
</dbReference>
<feature type="compositionally biased region" description="Polar residues" evidence="1">
    <location>
        <begin position="185"/>
        <end position="203"/>
    </location>
</feature>
<accession>A0ABN8WQN6</accession>
<reference evidence="3" key="1">
    <citation type="submission" date="2022-10" db="EMBL/GenBank/DDBJ databases">
        <authorList>
            <person name="Byrne P K."/>
        </authorList>
    </citation>
    <scope>NUCLEOTIDE SEQUENCE</scope>
    <source>
        <strain evidence="3">ZP964</strain>
    </source>
</reference>
<keyword evidence="4" id="KW-1185">Reference proteome</keyword>
<keyword evidence="2" id="KW-0812">Transmembrane</keyword>
<evidence type="ECO:0000256" key="1">
    <source>
        <dbReference type="SAM" id="MobiDB-lite"/>
    </source>
</evidence>